<dbReference type="PANTHER" id="PTHR24020:SF84">
    <property type="entry name" value="VWFA DOMAIN-CONTAINING PROTEIN"/>
    <property type="match status" value="1"/>
</dbReference>
<keyword evidence="1" id="KW-0732">Signal</keyword>
<name>H2Y6Y5_CIOSA</name>
<keyword evidence="4" id="KW-1185">Reference proteome</keyword>
<dbReference type="Ensembl" id="ENSCSAVT00000001094.1">
    <property type="protein sequence ID" value="ENSCSAVP00000001083.1"/>
    <property type="gene ID" value="ENSCSAVG00000000603.1"/>
</dbReference>
<organism evidence="3 4">
    <name type="scientific">Ciona savignyi</name>
    <name type="common">Pacific transparent sea squirt</name>
    <dbReference type="NCBI Taxonomy" id="51511"/>
    <lineage>
        <taxon>Eukaryota</taxon>
        <taxon>Metazoa</taxon>
        <taxon>Chordata</taxon>
        <taxon>Tunicata</taxon>
        <taxon>Ascidiacea</taxon>
        <taxon>Phlebobranchia</taxon>
        <taxon>Cionidae</taxon>
        <taxon>Ciona</taxon>
    </lineage>
</organism>
<dbReference type="STRING" id="51511.ENSCSAVP00000001083"/>
<dbReference type="CDD" id="cd01450">
    <property type="entry name" value="vWFA_subfamily_ECM"/>
    <property type="match status" value="1"/>
</dbReference>
<evidence type="ECO:0000313" key="3">
    <source>
        <dbReference type="Ensembl" id="ENSCSAVP00000001083.1"/>
    </source>
</evidence>
<dbReference type="PRINTS" id="PR00453">
    <property type="entry name" value="VWFADOMAIN"/>
</dbReference>
<feature type="chain" id="PRO_5003578062" description="VWFA domain-containing protein" evidence="1">
    <location>
        <begin position="17"/>
        <end position="317"/>
    </location>
</feature>
<reference evidence="3" key="2">
    <citation type="submission" date="2025-08" db="UniProtKB">
        <authorList>
            <consortium name="Ensembl"/>
        </authorList>
    </citation>
    <scope>IDENTIFICATION</scope>
</reference>
<accession>H2Y6Y5</accession>
<dbReference type="OMA" id="NSARWND"/>
<dbReference type="InterPro" id="IPR036465">
    <property type="entry name" value="vWFA_dom_sf"/>
</dbReference>
<dbReference type="eggNOG" id="KOG3544">
    <property type="taxonomic scope" value="Eukaryota"/>
</dbReference>
<evidence type="ECO:0000256" key="1">
    <source>
        <dbReference type="SAM" id="SignalP"/>
    </source>
</evidence>
<proteinExistence type="predicted"/>
<dbReference type="InterPro" id="IPR050525">
    <property type="entry name" value="ECM_Assembly_Org"/>
</dbReference>
<dbReference type="PROSITE" id="PS50234">
    <property type="entry name" value="VWFA"/>
    <property type="match status" value="1"/>
</dbReference>
<dbReference type="Pfam" id="PF00092">
    <property type="entry name" value="VWA"/>
    <property type="match status" value="1"/>
</dbReference>
<dbReference type="InterPro" id="IPR002035">
    <property type="entry name" value="VWF_A"/>
</dbReference>
<feature type="signal peptide" evidence="1">
    <location>
        <begin position="1"/>
        <end position="16"/>
    </location>
</feature>
<dbReference type="HOGENOM" id="CLU_878615_0_0_1"/>
<reference evidence="3" key="3">
    <citation type="submission" date="2025-09" db="UniProtKB">
        <authorList>
            <consortium name="Ensembl"/>
        </authorList>
    </citation>
    <scope>IDENTIFICATION</scope>
</reference>
<protein>
    <recommendedName>
        <fullName evidence="2">VWFA domain-containing protein</fullName>
    </recommendedName>
</protein>
<dbReference type="Gene3D" id="3.40.50.410">
    <property type="entry name" value="von Willebrand factor, type A domain"/>
    <property type="match status" value="1"/>
</dbReference>
<evidence type="ECO:0000259" key="2">
    <source>
        <dbReference type="PROSITE" id="PS50234"/>
    </source>
</evidence>
<dbReference type="PANTHER" id="PTHR24020">
    <property type="entry name" value="COLLAGEN ALPHA"/>
    <property type="match status" value="1"/>
</dbReference>
<dbReference type="AlphaFoldDB" id="H2Y6Y5"/>
<dbReference type="InParanoid" id="H2Y6Y5"/>
<evidence type="ECO:0000313" key="4">
    <source>
        <dbReference type="Proteomes" id="UP000007875"/>
    </source>
</evidence>
<sequence length="317" mass="34897">MLILLILSLDLGFCSWGYNLDTGVGAFRYIVSPRQSTLLSESPSFFGYSFKIIKNGTETSFIIGAPKAITFTNGNESCAPDLKATGDLLECPVSNLFASTPANPTCNSRNPPGTQRGDAFGQSVDLSPDGNLLACSPGKLQCCSSAVYLPGYCYNEDNHNRSWMEDVKSSQNHCLSIQLDLMFVLDGSESVTISNFELVKNWTIDVASSFDIGSGLTKIGVIQYSHYWEELGSSDTIQTYIKTEIPLGSIKSQAKFAAQVRKIRYHQFSTFTAHAINKTIRDFQNSARWNDANTRKVIILLTDGRSSDFEYLPYSAA</sequence>
<dbReference type="SUPFAM" id="SSF53300">
    <property type="entry name" value="vWA-like"/>
    <property type="match status" value="1"/>
</dbReference>
<dbReference type="GeneTree" id="ENSGT00940000163557"/>
<reference evidence="4" key="1">
    <citation type="submission" date="2003-08" db="EMBL/GenBank/DDBJ databases">
        <authorList>
            <person name="Birren B."/>
            <person name="Nusbaum C."/>
            <person name="Abebe A."/>
            <person name="Abouelleil A."/>
            <person name="Adekoya E."/>
            <person name="Ait-zahra M."/>
            <person name="Allen N."/>
            <person name="Allen T."/>
            <person name="An P."/>
            <person name="Anderson M."/>
            <person name="Anderson S."/>
            <person name="Arachchi H."/>
            <person name="Armbruster J."/>
            <person name="Bachantsang P."/>
            <person name="Baldwin J."/>
            <person name="Barry A."/>
            <person name="Bayul T."/>
            <person name="Blitshsteyn B."/>
            <person name="Bloom T."/>
            <person name="Blye J."/>
            <person name="Boguslavskiy L."/>
            <person name="Borowsky M."/>
            <person name="Boukhgalter B."/>
            <person name="Brunache A."/>
            <person name="Butler J."/>
            <person name="Calixte N."/>
            <person name="Calvo S."/>
            <person name="Camarata J."/>
            <person name="Campo K."/>
            <person name="Chang J."/>
            <person name="Cheshatsang Y."/>
            <person name="Citroen M."/>
            <person name="Collymore A."/>
            <person name="Considine T."/>
            <person name="Cook A."/>
            <person name="Cooke P."/>
            <person name="Corum B."/>
            <person name="Cuomo C."/>
            <person name="David R."/>
            <person name="Dawoe T."/>
            <person name="Degray S."/>
            <person name="Dodge S."/>
            <person name="Dooley K."/>
            <person name="Dorje P."/>
            <person name="Dorjee K."/>
            <person name="Dorris L."/>
            <person name="Duffey N."/>
            <person name="Dupes A."/>
            <person name="Elkins T."/>
            <person name="Engels R."/>
            <person name="Erickson J."/>
            <person name="Farina A."/>
            <person name="Faro S."/>
            <person name="Ferreira P."/>
            <person name="Fischer H."/>
            <person name="Fitzgerald M."/>
            <person name="Foley K."/>
            <person name="Gage D."/>
            <person name="Galagan J."/>
            <person name="Gearin G."/>
            <person name="Gnerre S."/>
            <person name="Gnirke A."/>
            <person name="Goyette A."/>
            <person name="Graham J."/>
            <person name="Grandbois E."/>
            <person name="Gyaltsen K."/>
            <person name="Hafez N."/>
            <person name="Hagopian D."/>
            <person name="Hagos B."/>
            <person name="Hall J."/>
            <person name="Hatcher B."/>
            <person name="Heller A."/>
            <person name="Higgins H."/>
            <person name="Honan T."/>
            <person name="Horn A."/>
            <person name="Houde N."/>
            <person name="Hughes L."/>
            <person name="Hulme W."/>
            <person name="Husby E."/>
            <person name="Iliev I."/>
            <person name="Jaffe D."/>
            <person name="Jones C."/>
            <person name="Kamal M."/>
            <person name="Kamat A."/>
            <person name="Kamvysselis M."/>
            <person name="Karlsson E."/>
            <person name="Kells C."/>
            <person name="Kieu A."/>
            <person name="Kisner P."/>
            <person name="Kodira C."/>
            <person name="Kulbokas E."/>
            <person name="Labutti K."/>
            <person name="Lama D."/>
            <person name="Landers T."/>
            <person name="Leger J."/>
            <person name="Levine S."/>
            <person name="Lewis D."/>
            <person name="Lewis T."/>
            <person name="Lindblad-toh K."/>
            <person name="Liu X."/>
            <person name="Lokyitsang T."/>
            <person name="Lokyitsang Y."/>
            <person name="Lucien O."/>
            <person name="Lui A."/>
            <person name="Ma L.J."/>
            <person name="Mabbitt R."/>
            <person name="Macdonald J."/>
            <person name="Maclean C."/>
            <person name="Major J."/>
            <person name="Manning J."/>
            <person name="Marabella R."/>
            <person name="Maru K."/>
            <person name="Matthews C."/>
            <person name="Mauceli E."/>
            <person name="Mccarthy M."/>
            <person name="Mcdonough S."/>
            <person name="Mcghee T."/>
            <person name="Meldrim J."/>
            <person name="Meneus L."/>
            <person name="Mesirov J."/>
            <person name="Mihalev A."/>
            <person name="Mihova T."/>
            <person name="Mikkelsen T."/>
            <person name="Mlenga V."/>
            <person name="Moru K."/>
            <person name="Mozes J."/>
            <person name="Mulrain L."/>
            <person name="Munson G."/>
            <person name="Naylor J."/>
            <person name="Newes C."/>
            <person name="Nguyen C."/>
            <person name="Nguyen N."/>
            <person name="Nguyen T."/>
            <person name="Nicol R."/>
            <person name="Nielsen C."/>
            <person name="Nizzari M."/>
            <person name="Norbu C."/>
            <person name="Norbu N."/>
            <person name="O'donnell P."/>
            <person name="Okoawo O."/>
            <person name="O'leary S."/>
            <person name="Omotosho B."/>
            <person name="O'neill K."/>
            <person name="Osman S."/>
            <person name="Parker S."/>
            <person name="Perrin D."/>
            <person name="Phunkhang P."/>
            <person name="Piqani B."/>
            <person name="Purcell S."/>
            <person name="Rachupka T."/>
            <person name="Ramasamy U."/>
            <person name="Rameau R."/>
            <person name="Ray V."/>
            <person name="Raymond C."/>
            <person name="Retta R."/>
            <person name="Richardson S."/>
            <person name="Rise C."/>
            <person name="Rodriguez J."/>
            <person name="Rogers J."/>
            <person name="Rogov P."/>
            <person name="Rutman M."/>
            <person name="Schupbach R."/>
            <person name="Seaman C."/>
            <person name="Settipalli S."/>
            <person name="Sharpe T."/>
            <person name="Sheridan J."/>
            <person name="Sherpa N."/>
            <person name="Shi J."/>
            <person name="Smirnov S."/>
            <person name="Smith C."/>
            <person name="Sougnez C."/>
            <person name="Spencer B."/>
            <person name="Stalker J."/>
            <person name="Stange-thomann N."/>
            <person name="Stavropoulos S."/>
            <person name="Stetson K."/>
            <person name="Stone C."/>
            <person name="Stone S."/>
            <person name="Stubbs M."/>
            <person name="Talamas J."/>
            <person name="Tchuinga P."/>
            <person name="Tenzing P."/>
            <person name="Tesfaye S."/>
            <person name="Theodore J."/>
            <person name="Thoulutsang Y."/>
            <person name="Topham K."/>
            <person name="Towey S."/>
            <person name="Tsamla T."/>
            <person name="Tsomo N."/>
            <person name="Vallee D."/>
            <person name="Vassiliev H."/>
            <person name="Venkataraman V."/>
            <person name="Vinson J."/>
            <person name="Vo A."/>
            <person name="Wade C."/>
            <person name="Wang S."/>
            <person name="Wangchuk T."/>
            <person name="Wangdi T."/>
            <person name="Whittaker C."/>
            <person name="Wilkinson J."/>
            <person name="Wu Y."/>
            <person name="Wyman D."/>
            <person name="Yadav S."/>
            <person name="Yang S."/>
            <person name="Yang X."/>
            <person name="Yeager S."/>
            <person name="Yee E."/>
            <person name="Young G."/>
            <person name="Zainoun J."/>
            <person name="Zembeck L."/>
            <person name="Zimmer A."/>
            <person name="Zody M."/>
            <person name="Lander E."/>
        </authorList>
    </citation>
    <scope>NUCLEOTIDE SEQUENCE [LARGE SCALE GENOMIC DNA]</scope>
</reference>
<dbReference type="Proteomes" id="UP000007875">
    <property type="component" value="Unassembled WGS sequence"/>
</dbReference>
<feature type="domain" description="VWFA" evidence="2">
    <location>
        <begin position="180"/>
        <end position="317"/>
    </location>
</feature>